<reference evidence="7" key="1">
    <citation type="submission" date="2020-07" db="EMBL/GenBank/DDBJ databases">
        <title>Complete genome sequencing of Clostridia bacterium strain 12CBH8.</title>
        <authorList>
            <person name="Sakamoto M."/>
            <person name="Murakami T."/>
            <person name="Mori H."/>
        </authorList>
    </citation>
    <scope>NUCLEOTIDE SEQUENCE [LARGE SCALE GENOMIC DNA]</scope>
    <source>
        <strain evidence="7">12CBH8</strain>
    </source>
</reference>
<dbReference type="GO" id="GO:0008080">
    <property type="term" value="F:N-acetyltransferase activity"/>
    <property type="evidence" value="ECO:0007669"/>
    <property type="project" value="InterPro"/>
</dbReference>
<dbReference type="InterPro" id="IPR050680">
    <property type="entry name" value="YpeA/RimI_acetyltransf"/>
</dbReference>
<protein>
    <submittedName>
        <fullName evidence="6">Ribosomal-protein-alanine acetyltransferase</fullName>
    </submittedName>
</protein>
<keyword evidence="4" id="KW-0012">Acyltransferase</keyword>
<dbReference type="InterPro" id="IPR000182">
    <property type="entry name" value="GNAT_dom"/>
</dbReference>
<dbReference type="InterPro" id="IPR006464">
    <property type="entry name" value="AcTrfase_RimI/Ard1"/>
</dbReference>
<feature type="domain" description="N-acetyltransferase" evidence="5">
    <location>
        <begin position="12"/>
        <end position="156"/>
    </location>
</feature>
<dbReference type="InterPro" id="IPR016181">
    <property type="entry name" value="Acyl_CoA_acyltransferase"/>
</dbReference>
<dbReference type="PANTHER" id="PTHR43420">
    <property type="entry name" value="ACETYLTRANSFERASE"/>
    <property type="match status" value="1"/>
</dbReference>
<evidence type="ECO:0000313" key="6">
    <source>
        <dbReference type="EMBL" id="BCI61622.1"/>
    </source>
</evidence>
<evidence type="ECO:0000256" key="1">
    <source>
        <dbReference type="ARBA" id="ARBA00005395"/>
    </source>
</evidence>
<dbReference type="PANTHER" id="PTHR43420:SF44">
    <property type="entry name" value="ACETYLTRANSFERASE YPEA"/>
    <property type="match status" value="1"/>
</dbReference>
<comment type="similarity">
    <text evidence="1">Belongs to the acetyltransferase family. RimI subfamily.</text>
</comment>
<gene>
    <name evidence="6" type="ORF">C12CBH8_22610</name>
</gene>
<sequence>MTDGRSPSEGSLYIVPMSEADIPHLTKLEAICFSSPWSEQGLRDELYNPNAVFLVAKREESILGYLGFYHILDQGDIANVAVFPEARRLGVASSLLRAAVDYAHSHGICRMTLEVRPSNIPALKLYEAFGFVEVGRRRRFYVKPDEDALILAREFSST</sequence>
<evidence type="ECO:0000259" key="5">
    <source>
        <dbReference type="PROSITE" id="PS51186"/>
    </source>
</evidence>
<dbReference type="PROSITE" id="PS51186">
    <property type="entry name" value="GNAT"/>
    <property type="match status" value="1"/>
</dbReference>
<dbReference type="CDD" id="cd04301">
    <property type="entry name" value="NAT_SF"/>
    <property type="match status" value="1"/>
</dbReference>
<evidence type="ECO:0000256" key="4">
    <source>
        <dbReference type="ARBA" id="ARBA00023315"/>
    </source>
</evidence>
<dbReference type="AlphaFoldDB" id="A0A7I8D7D6"/>
<dbReference type="Proteomes" id="UP000593890">
    <property type="component" value="Chromosome"/>
</dbReference>
<keyword evidence="3 6" id="KW-0808">Transferase</keyword>
<dbReference type="SUPFAM" id="SSF55729">
    <property type="entry name" value="Acyl-CoA N-acyltransferases (Nat)"/>
    <property type="match status" value="1"/>
</dbReference>
<keyword evidence="7" id="KW-1185">Reference proteome</keyword>
<accession>A0A7I8D7D6</accession>
<evidence type="ECO:0000256" key="3">
    <source>
        <dbReference type="ARBA" id="ARBA00022679"/>
    </source>
</evidence>
<evidence type="ECO:0000313" key="7">
    <source>
        <dbReference type="Proteomes" id="UP000593890"/>
    </source>
</evidence>
<dbReference type="NCBIfam" id="TIGR01575">
    <property type="entry name" value="rimI"/>
    <property type="match status" value="1"/>
</dbReference>
<dbReference type="RefSeq" id="WP_246441582.1">
    <property type="nucleotide sequence ID" value="NZ_AP023321.1"/>
</dbReference>
<dbReference type="Pfam" id="PF00583">
    <property type="entry name" value="Acetyltransf_1"/>
    <property type="match status" value="1"/>
</dbReference>
<evidence type="ECO:0000256" key="2">
    <source>
        <dbReference type="ARBA" id="ARBA00022490"/>
    </source>
</evidence>
<dbReference type="Gene3D" id="3.40.630.30">
    <property type="match status" value="1"/>
</dbReference>
<dbReference type="EMBL" id="AP023321">
    <property type="protein sequence ID" value="BCI61622.1"/>
    <property type="molecule type" value="Genomic_DNA"/>
</dbReference>
<dbReference type="KEGG" id="sman:C12CBH8_22610"/>
<name>A0A7I8D7D6_9FIRM</name>
<keyword evidence="2" id="KW-0963">Cytoplasm</keyword>
<proteinExistence type="inferred from homology"/>
<organism evidence="6 7">
    <name type="scientific">Solibaculum mannosilyticum</name>
    <dbReference type="NCBI Taxonomy" id="2780922"/>
    <lineage>
        <taxon>Bacteria</taxon>
        <taxon>Bacillati</taxon>
        <taxon>Bacillota</taxon>
        <taxon>Clostridia</taxon>
        <taxon>Eubacteriales</taxon>
        <taxon>Oscillospiraceae</taxon>
        <taxon>Solibaculum</taxon>
    </lineage>
</organism>